<feature type="domain" description="Arrestin C-terminal-like" evidence="2">
    <location>
        <begin position="171"/>
        <end position="312"/>
    </location>
</feature>
<dbReference type="Proteomes" id="UP001473302">
    <property type="component" value="Unassembled WGS sequence"/>
</dbReference>
<dbReference type="InterPro" id="IPR050357">
    <property type="entry name" value="Arrestin_domain-protein"/>
</dbReference>
<dbReference type="InterPro" id="IPR014752">
    <property type="entry name" value="Arrestin-like_C"/>
</dbReference>
<name>A0ABP9YWQ2_9FUNG</name>
<evidence type="ECO:0000313" key="3">
    <source>
        <dbReference type="EMBL" id="GAA5811282.1"/>
    </source>
</evidence>
<dbReference type="PANTHER" id="PTHR11188">
    <property type="entry name" value="ARRESTIN DOMAIN CONTAINING PROTEIN"/>
    <property type="match status" value="1"/>
</dbReference>
<organism evidence="3 4">
    <name type="scientific">Mucor flavus</name>
    <dbReference type="NCBI Taxonomy" id="439312"/>
    <lineage>
        <taxon>Eukaryota</taxon>
        <taxon>Fungi</taxon>
        <taxon>Fungi incertae sedis</taxon>
        <taxon>Mucoromycota</taxon>
        <taxon>Mucoromycotina</taxon>
        <taxon>Mucoromycetes</taxon>
        <taxon>Mucorales</taxon>
        <taxon>Mucorineae</taxon>
        <taxon>Mucoraceae</taxon>
        <taxon>Mucor</taxon>
    </lineage>
</organism>
<reference evidence="3 4" key="1">
    <citation type="submission" date="2024-04" db="EMBL/GenBank/DDBJ databases">
        <title>genome sequences of Mucor flavus KT1a and Helicostylum pulchrum KT1b strains isolated from the surface of a dry-aged beef.</title>
        <authorList>
            <person name="Toyotome T."/>
            <person name="Hosono M."/>
            <person name="Torimaru M."/>
            <person name="Fukuda K."/>
            <person name="Mikami N."/>
        </authorList>
    </citation>
    <scope>NUCLEOTIDE SEQUENCE [LARGE SCALE GENOMIC DNA]</scope>
    <source>
        <strain evidence="3 4">KT1a</strain>
    </source>
</reference>
<dbReference type="SUPFAM" id="SSF81296">
    <property type="entry name" value="E set domains"/>
    <property type="match status" value="1"/>
</dbReference>
<evidence type="ECO:0000256" key="1">
    <source>
        <dbReference type="SAM" id="MobiDB-lite"/>
    </source>
</evidence>
<dbReference type="Pfam" id="PF02752">
    <property type="entry name" value="Arrestin_C"/>
    <property type="match status" value="1"/>
</dbReference>
<dbReference type="PANTHER" id="PTHR11188:SF161">
    <property type="entry name" value="PH-RESPONSE REGULATOR PROTEIN PALF_RIM8"/>
    <property type="match status" value="1"/>
</dbReference>
<feature type="compositionally biased region" description="Polar residues" evidence="1">
    <location>
        <begin position="520"/>
        <end position="529"/>
    </location>
</feature>
<sequence length="690" mass="76227">MVKPYLAIKLKDPQNYYLEDEVIHCTGNLKLDKVLKDAILYISFKGRASSHSNGTRHHYETIFTTEKEVSITKFNTASRLKKMMEFEFEVQVPNGVTIPSYRYLEGGDGGKIEYMIEAKLETSGFLKRSVQATHIIQVPLVGNINVNEDGLDRTRESSIRWPKNEENANTCVLSAWIPHQGCIRGKDVTVRVELKQPKRYSPAEYILFELVRQEIIASGRDSLPDMTKQLDDKIIQTEKIQLELFPDNADHRLIGMSQVVVVPIPSNTTPTIKSNAKVMRLDYKIRITAKMSGIDSGKDRELSINLPITIGTTGVSAIYDSGFESNMSMLNLENNNGSDSGHSISQGGRYSTGTGSFYGAYVYGRPAPGPPLGPSPPPMAGPGGFHMPNYNNEHHQQQYNMYPPPPMHNQFVINTQQFPYPPIDRNDRFEGMPMPSFNDPPYPPNHKIGNDPPYPPNNNISSEVLSPDGILSEGNQSGFGYPPAPRPPTSPGPASRYGTPFGAADFSGPSSPLLYPPPTNNGDKSSTTDGSEDQIIDEITSAIADLSPTSSIKHKQQELVPPVVPRGLAGKPNTPTPPQTPGQTKSAGWYEDKDYATASCHATPLHNYDEPSALPDRQSAGWYEAKQYATVSYTNTNNFEESEDAVPTVKPITMKKQSLKMPFRIDPLDSLAISSYPPPMYKNNSTPSQQ</sequence>
<dbReference type="Gene3D" id="2.60.40.640">
    <property type="match status" value="2"/>
</dbReference>
<keyword evidence="4" id="KW-1185">Reference proteome</keyword>
<evidence type="ECO:0000259" key="2">
    <source>
        <dbReference type="Pfam" id="PF02752"/>
    </source>
</evidence>
<comment type="caution">
    <text evidence="3">The sequence shown here is derived from an EMBL/GenBank/DDBJ whole genome shotgun (WGS) entry which is preliminary data.</text>
</comment>
<dbReference type="EMBL" id="BAABUK010000009">
    <property type="protein sequence ID" value="GAA5811282.1"/>
    <property type="molecule type" value="Genomic_DNA"/>
</dbReference>
<dbReference type="InterPro" id="IPR014756">
    <property type="entry name" value="Ig_E-set"/>
</dbReference>
<dbReference type="InterPro" id="IPR011022">
    <property type="entry name" value="Arrestin_C-like"/>
</dbReference>
<feature type="region of interest" description="Disordered" evidence="1">
    <location>
        <begin position="418"/>
        <end position="587"/>
    </location>
</feature>
<protein>
    <recommendedName>
        <fullName evidence="2">Arrestin C-terminal-like domain-containing protein</fullName>
    </recommendedName>
</protein>
<accession>A0ABP9YWQ2</accession>
<gene>
    <name evidence="3" type="ORF">MFLAVUS_004715</name>
</gene>
<evidence type="ECO:0000313" key="4">
    <source>
        <dbReference type="Proteomes" id="UP001473302"/>
    </source>
</evidence>
<feature type="compositionally biased region" description="Pro residues" evidence="1">
    <location>
        <begin position="482"/>
        <end position="491"/>
    </location>
</feature>
<proteinExistence type="predicted"/>